<dbReference type="InterPro" id="IPR029510">
    <property type="entry name" value="Ald_DH_CS_GLU"/>
</dbReference>
<organism evidence="6 7">
    <name type="scientific">Flammeovirga yaeyamensis</name>
    <dbReference type="NCBI Taxonomy" id="367791"/>
    <lineage>
        <taxon>Bacteria</taxon>
        <taxon>Pseudomonadati</taxon>
        <taxon>Bacteroidota</taxon>
        <taxon>Cytophagia</taxon>
        <taxon>Cytophagales</taxon>
        <taxon>Flammeovirgaceae</taxon>
        <taxon>Flammeovirga</taxon>
    </lineage>
</organism>
<dbReference type="PROSITE" id="PS00070">
    <property type="entry name" value="ALDEHYDE_DEHYDR_CYS"/>
    <property type="match status" value="1"/>
</dbReference>
<evidence type="ECO:0000256" key="2">
    <source>
        <dbReference type="ARBA" id="ARBA00023002"/>
    </source>
</evidence>
<reference evidence="6 7" key="1">
    <citation type="submission" date="2021-05" db="EMBL/GenBank/DDBJ databases">
        <title>Comparative genomic studies on the polysaccharide-degrading batcterial strains of the Flammeovirga genus.</title>
        <authorList>
            <person name="Zewei F."/>
            <person name="Zheng Z."/>
            <person name="Yu L."/>
            <person name="Ruyue G."/>
            <person name="Yanhong M."/>
            <person name="Yuanyuan C."/>
            <person name="Jingyan G."/>
            <person name="Wenjun H."/>
        </authorList>
    </citation>
    <scope>NUCLEOTIDE SEQUENCE [LARGE SCALE GENOMIC DNA]</scope>
    <source>
        <strain evidence="6 7">NBRC:100898</strain>
    </source>
</reference>
<dbReference type="FunFam" id="3.40.309.10:FF:000004">
    <property type="entry name" value="Succinate-semialdehyde dehydrogenase I"/>
    <property type="match status" value="1"/>
</dbReference>
<dbReference type="EC" id="1.2.1.-" evidence="6"/>
<dbReference type="InterPro" id="IPR050740">
    <property type="entry name" value="Aldehyde_DH_Superfamily"/>
</dbReference>
<dbReference type="GO" id="GO:0004777">
    <property type="term" value="F:succinate-semialdehyde dehydrogenase (NAD+) activity"/>
    <property type="evidence" value="ECO:0007669"/>
    <property type="project" value="TreeGrafter"/>
</dbReference>
<evidence type="ECO:0000313" key="6">
    <source>
        <dbReference type="EMBL" id="QWG03664.1"/>
    </source>
</evidence>
<dbReference type="PANTHER" id="PTHR43353:SF5">
    <property type="entry name" value="SUCCINATE-SEMIALDEHYDE DEHYDROGENASE, MITOCHONDRIAL"/>
    <property type="match status" value="1"/>
</dbReference>
<protein>
    <submittedName>
        <fullName evidence="6">Succinate-semialdehyde dehydrogenase</fullName>
        <ecNumber evidence="6">1.2.1.-</ecNumber>
    </submittedName>
</protein>
<comment type="similarity">
    <text evidence="1 4">Belongs to the aldehyde dehydrogenase family.</text>
</comment>
<dbReference type="InterPro" id="IPR016162">
    <property type="entry name" value="Ald_DH_N"/>
</dbReference>
<dbReference type="PANTHER" id="PTHR43353">
    <property type="entry name" value="SUCCINATE-SEMIALDEHYDE DEHYDROGENASE, MITOCHONDRIAL"/>
    <property type="match status" value="1"/>
</dbReference>
<dbReference type="NCBIfam" id="TIGR01780">
    <property type="entry name" value="SSADH"/>
    <property type="match status" value="1"/>
</dbReference>
<evidence type="ECO:0000256" key="3">
    <source>
        <dbReference type="PROSITE-ProRule" id="PRU10007"/>
    </source>
</evidence>
<dbReference type="GO" id="GO:0009450">
    <property type="term" value="P:gamma-aminobutyric acid catabolic process"/>
    <property type="evidence" value="ECO:0007669"/>
    <property type="project" value="InterPro"/>
</dbReference>
<dbReference type="InterPro" id="IPR016161">
    <property type="entry name" value="Ald_DH/histidinol_DH"/>
</dbReference>
<dbReference type="InterPro" id="IPR010102">
    <property type="entry name" value="Succ_semiAld_DH"/>
</dbReference>
<gene>
    <name evidence="6" type="ORF">KMW28_08790</name>
</gene>
<accession>A0AAX1N870</accession>
<dbReference type="RefSeq" id="WP_169664550.1">
    <property type="nucleotide sequence ID" value="NZ_CP076132.1"/>
</dbReference>
<dbReference type="Pfam" id="PF00171">
    <property type="entry name" value="Aldedh"/>
    <property type="match status" value="1"/>
</dbReference>
<evidence type="ECO:0000256" key="1">
    <source>
        <dbReference type="ARBA" id="ARBA00009986"/>
    </source>
</evidence>
<dbReference type="CDD" id="cd07103">
    <property type="entry name" value="ALDH_F5_SSADH_GabD"/>
    <property type="match status" value="1"/>
</dbReference>
<dbReference type="PROSITE" id="PS00687">
    <property type="entry name" value="ALDEHYDE_DEHYDR_GLU"/>
    <property type="match status" value="1"/>
</dbReference>
<evidence type="ECO:0000259" key="5">
    <source>
        <dbReference type="Pfam" id="PF00171"/>
    </source>
</evidence>
<dbReference type="AlphaFoldDB" id="A0AAX1N870"/>
<dbReference type="InterPro" id="IPR016163">
    <property type="entry name" value="Ald_DH_C"/>
</dbReference>
<sequence>MELTDKSLFKTSCYINGEWVNSKEGKDFHVHNPYNQEIIADVPDLGKEETEEAIKAAEVAFHSWKKKTAGERSSILRKWFDLMMEYKEDLGKILTLEQGKPLPEAIGEIAYGASFVEWFAEEAKRIYGDTIPGHQGDKRIVTIKQPVGVVAAITPWNFPNAMITRKVAPALAAGCTVIVKPAKNTPLSALALAELGERAGIPKGVLNIITSNRTKEIGEALTSSPIVRKLSFTGSTEVGKQLIKDCASTVKKVSMELGGNAPFIVFKDADIDKAVAGAIASKFRNAGQTCVCSNRFFVHEEVYAEFTKKLSDEIKKLKVGNGFDEDVLIGPMIDQGAVNFVNYIVNDAVKKGAQLLDGGKTASSNDHIYLPTLLTDVDSSMSVYHEEIFGPVVPIFKFSSTKEVIQLANDTPFGLAAYFYGRDYAVIWKVSEALEYGMVGINTGMISTTVAPFGGIKESGFGREGSKYGIDEYLEIKYLCFGEVDDDEEY</sequence>
<dbReference type="FunFam" id="3.40.605.10:FF:000026">
    <property type="entry name" value="Aldehyde dehydrogenase, putative"/>
    <property type="match status" value="1"/>
</dbReference>
<name>A0AAX1N870_9BACT</name>
<proteinExistence type="inferred from homology"/>
<dbReference type="KEGG" id="fya:KMW28_08790"/>
<dbReference type="Gene3D" id="3.40.605.10">
    <property type="entry name" value="Aldehyde Dehydrogenase, Chain A, domain 1"/>
    <property type="match status" value="1"/>
</dbReference>
<dbReference type="SUPFAM" id="SSF53720">
    <property type="entry name" value="ALDH-like"/>
    <property type="match status" value="1"/>
</dbReference>
<feature type="domain" description="Aldehyde dehydrogenase" evidence="5">
    <location>
        <begin position="19"/>
        <end position="478"/>
    </location>
</feature>
<dbReference type="EMBL" id="CP076132">
    <property type="protein sequence ID" value="QWG03664.1"/>
    <property type="molecule type" value="Genomic_DNA"/>
</dbReference>
<dbReference type="InterPro" id="IPR015590">
    <property type="entry name" value="Aldehyde_DH_dom"/>
</dbReference>
<dbReference type="FunFam" id="3.40.605.10:FF:000005">
    <property type="entry name" value="Succinate-semialdehyde dehydrogenase I"/>
    <property type="match status" value="1"/>
</dbReference>
<keyword evidence="7" id="KW-1185">Reference proteome</keyword>
<dbReference type="Gene3D" id="3.40.309.10">
    <property type="entry name" value="Aldehyde Dehydrogenase, Chain A, domain 2"/>
    <property type="match status" value="1"/>
</dbReference>
<feature type="active site" evidence="3">
    <location>
        <position position="256"/>
    </location>
</feature>
<evidence type="ECO:0000313" key="7">
    <source>
        <dbReference type="Proteomes" id="UP000678679"/>
    </source>
</evidence>
<keyword evidence="2 4" id="KW-0560">Oxidoreductase</keyword>
<dbReference type="InterPro" id="IPR016160">
    <property type="entry name" value="Ald_DH_CS_CYS"/>
</dbReference>
<evidence type="ECO:0000256" key="4">
    <source>
        <dbReference type="RuleBase" id="RU003345"/>
    </source>
</evidence>
<dbReference type="Proteomes" id="UP000678679">
    <property type="component" value="Chromosome 1"/>
</dbReference>